<dbReference type="SUPFAM" id="SSF52540">
    <property type="entry name" value="P-loop containing nucleoside triphosphate hydrolases"/>
    <property type="match status" value="1"/>
</dbReference>
<evidence type="ECO:0000313" key="3">
    <source>
        <dbReference type="Proteomes" id="UP001454036"/>
    </source>
</evidence>
<dbReference type="InterPro" id="IPR035897">
    <property type="entry name" value="Toll_tir_struct_dom_sf"/>
</dbReference>
<dbReference type="InterPro" id="IPR044974">
    <property type="entry name" value="Disease_R_plants"/>
</dbReference>
<keyword evidence="3" id="KW-1185">Reference proteome</keyword>
<dbReference type="AlphaFoldDB" id="A0AAV3QZJ2"/>
<dbReference type="Gene3D" id="3.40.50.10140">
    <property type="entry name" value="Toll/interleukin-1 receptor homology (TIR) domain"/>
    <property type="match status" value="1"/>
</dbReference>
<dbReference type="PROSITE" id="PS50104">
    <property type="entry name" value="TIR"/>
    <property type="match status" value="1"/>
</dbReference>
<evidence type="ECO:0000259" key="1">
    <source>
        <dbReference type="PROSITE" id="PS50104"/>
    </source>
</evidence>
<dbReference type="SMART" id="SM00255">
    <property type="entry name" value="TIR"/>
    <property type="match status" value="1"/>
</dbReference>
<feature type="domain" description="TIR" evidence="1">
    <location>
        <begin position="19"/>
        <end position="185"/>
    </location>
</feature>
<sequence>MEQTKPKSMPSSPPSSYSSHHEVFLNFKADDNVLNNVVTPLSNSLEKWGIRISIDKVNLHHNNNGQSFGKVIESSKFAITIFSKNYASSIWCLDELVKIMECNNKFGLIIIPIFYDIEPSDVFNQRNSFSVAFTNHEMFLKDDIDRVVRWRGALRELSNMFVQDYGGWSGRSCVENIVEEISKKLRPKALPSIVGTASHLVEVMKFLDTEPNEVRFIGILETNGWSGAYVASDLLHKWHDKFEVTIGITCFSRRKSDTIESLQELLLSQVLLSECIHISDVDEGCKIIKDCLQSRRVIVIMHDVDDIARFKALAGECDWFGPGSRIIITSRDEHLLNEVVHDTYKVDLLSESETKSCYSYYYHDDDDDDEDDDDDRLEEHHFQLSILNWTGGPKKEEVDATMTTFRSEINVEKLVVKYTLEIMNFLHILPTTYQITTDELVLLCSGVGLIEAESAEELERIGFSCIDHLEKFSYNVMKNSPSSLDPRCARRLDNINLSSLSRLEHLSLFLVGKNDSSIIRLQSCCRLKTLILRGNFEYLPGDMFLGLGELRALDVRGTNLHYLPYSFKKLELLRYLDVSKTPIMSLSELCHVTKLETLRLRGCSEFSHQLPEDLSKLINLRHLKFGNWNKLSSLPKGFGNLTKLLSLETFPVGKEDGTRLGELMNMNELRGSIRIRQLQNVLSEEDAKRASLHTKKNIKELSLDWGDSRRKDTNVDEKVLEYLRPHFSLERLQILGYNGKLLPSWISSPYFSGIVTIDLMLCNSCAWLSSLGQLPSLKNLDINRMDGVSNINALFCRESPTNNDYHAFPKLEKLDLRSMSNLESWTGVEEGDFPSLLRLGISCCRRLVTLPTLSSIKSLKKIKLYDCPVLSRRLLQDLPCNLEEFRVTDCPTLKERSHTNVSHSNLPPHADEIYVDYDQVQVD</sequence>
<dbReference type="EMBL" id="BAABME010006570">
    <property type="protein sequence ID" value="GAA0168731.1"/>
    <property type="molecule type" value="Genomic_DNA"/>
</dbReference>
<dbReference type="SUPFAM" id="SSF52058">
    <property type="entry name" value="L domain-like"/>
    <property type="match status" value="1"/>
</dbReference>
<dbReference type="GO" id="GO:0007165">
    <property type="term" value="P:signal transduction"/>
    <property type="evidence" value="ECO:0007669"/>
    <property type="project" value="InterPro"/>
</dbReference>
<gene>
    <name evidence="2" type="ORF">LIER_23383</name>
</gene>
<dbReference type="SUPFAM" id="SSF52200">
    <property type="entry name" value="Toll/Interleukin receptor TIR domain"/>
    <property type="match status" value="1"/>
</dbReference>
<dbReference type="Proteomes" id="UP001454036">
    <property type="component" value="Unassembled WGS sequence"/>
</dbReference>
<dbReference type="PANTHER" id="PTHR11017:SF570">
    <property type="entry name" value="DISEASE RESISTANCE PROTEIN (TIR-NBS CLASS)-RELATED"/>
    <property type="match status" value="1"/>
</dbReference>
<dbReference type="Gene3D" id="3.40.50.300">
    <property type="entry name" value="P-loop containing nucleotide triphosphate hydrolases"/>
    <property type="match status" value="1"/>
</dbReference>
<dbReference type="InterPro" id="IPR027417">
    <property type="entry name" value="P-loop_NTPase"/>
</dbReference>
<accession>A0AAV3QZJ2</accession>
<dbReference type="Pfam" id="PF01582">
    <property type="entry name" value="TIR"/>
    <property type="match status" value="1"/>
</dbReference>
<dbReference type="PANTHER" id="PTHR11017">
    <property type="entry name" value="LEUCINE-RICH REPEAT-CONTAINING PROTEIN"/>
    <property type="match status" value="1"/>
</dbReference>
<evidence type="ECO:0000313" key="2">
    <source>
        <dbReference type="EMBL" id="GAA0168731.1"/>
    </source>
</evidence>
<dbReference type="InterPro" id="IPR002182">
    <property type="entry name" value="NB-ARC"/>
</dbReference>
<comment type="caution">
    <text evidence="2">The sequence shown here is derived from an EMBL/GenBank/DDBJ whole genome shotgun (WGS) entry which is preliminary data.</text>
</comment>
<dbReference type="Pfam" id="PF25019">
    <property type="entry name" value="LRR_R13L1-DRL21"/>
    <property type="match status" value="1"/>
</dbReference>
<dbReference type="Pfam" id="PF00931">
    <property type="entry name" value="NB-ARC"/>
    <property type="match status" value="1"/>
</dbReference>
<dbReference type="InterPro" id="IPR032675">
    <property type="entry name" value="LRR_dom_sf"/>
</dbReference>
<dbReference type="InterPro" id="IPR056789">
    <property type="entry name" value="LRR_R13L1-DRL21"/>
</dbReference>
<dbReference type="InterPro" id="IPR000157">
    <property type="entry name" value="TIR_dom"/>
</dbReference>
<dbReference type="GO" id="GO:0006952">
    <property type="term" value="P:defense response"/>
    <property type="evidence" value="ECO:0007669"/>
    <property type="project" value="InterPro"/>
</dbReference>
<organism evidence="2 3">
    <name type="scientific">Lithospermum erythrorhizon</name>
    <name type="common">Purple gromwell</name>
    <name type="synonym">Lithospermum officinale var. erythrorhizon</name>
    <dbReference type="NCBI Taxonomy" id="34254"/>
    <lineage>
        <taxon>Eukaryota</taxon>
        <taxon>Viridiplantae</taxon>
        <taxon>Streptophyta</taxon>
        <taxon>Embryophyta</taxon>
        <taxon>Tracheophyta</taxon>
        <taxon>Spermatophyta</taxon>
        <taxon>Magnoliopsida</taxon>
        <taxon>eudicotyledons</taxon>
        <taxon>Gunneridae</taxon>
        <taxon>Pentapetalae</taxon>
        <taxon>asterids</taxon>
        <taxon>lamiids</taxon>
        <taxon>Boraginales</taxon>
        <taxon>Boraginaceae</taxon>
        <taxon>Boraginoideae</taxon>
        <taxon>Lithospermeae</taxon>
        <taxon>Lithospermum</taxon>
    </lineage>
</organism>
<protein>
    <submittedName>
        <fullName evidence="2">Antimicrobial response protein</fullName>
    </submittedName>
</protein>
<dbReference type="Gene3D" id="3.80.10.10">
    <property type="entry name" value="Ribonuclease Inhibitor"/>
    <property type="match status" value="2"/>
</dbReference>
<reference evidence="2 3" key="1">
    <citation type="submission" date="2024-01" db="EMBL/GenBank/DDBJ databases">
        <title>The complete chloroplast genome sequence of Lithospermum erythrorhizon: insights into the phylogenetic relationship among Boraginaceae species and the maternal lineages of purple gromwells.</title>
        <authorList>
            <person name="Okada T."/>
            <person name="Watanabe K."/>
        </authorList>
    </citation>
    <scope>NUCLEOTIDE SEQUENCE [LARGE SCALE GENOMIC DNA]</scope>
</reference>
<name>A0AAV3QZJ2_LITER</name>
<proteinExistence type="predicted"/>